<dbReference type="RefSeq" id="WP_141149466.1">
    <property type="nucleotide sequence ID" value="NZ_VHLG01000008.1"/>
</dbReference>
<dbReference type="OrthoDB" id="9803916at2"/>
<dbReference type="SMART" id="SM00849">
    <property type="entry name" value="Lactamase_B"/>
    <property type="match status" value="1"/>
</dbReference>
<dbReference type="Pfam" id="PF12706">
    <property type="entry name" value="Lactamase_B_2"/>
    <property type="match status" value="1"/>
</dbReference>
<evidence type="ECO:0000313" key="4">
    <source>
        <dbReference type="EMBL" id="TPW29743.1"/>
    </source>
</evidence>
<dbReference type="EMBL" id="VHLG01000008">
    <property type="protein sequence ID" value="TPW29743.1"/>
    <property type="molecule type" value="Genomic_DNA"/>
</dbReference>
<dbReference type="InterPro" id="IPR044094">
    <property type="entry name" value="AtsA-like_MBL-fold"/>
</dbReference>
<dbReference type="SUPFAM" id="SSF56281">
    <property type="entry name" value="Metallo-hydrolase/oxidoreductase"/>
    <property type="match status" value="1"/>
</dbReference>
<keyword evidence="2" id="KW-0732">Signal</keyword>
<dbReference type="AlphaFoldDB" id="A0A506U5W0"/>
<evidence type="ECO:0000259" key="3">
    <source>
        <dbReference type="SMART" id="SM00849"/>
    </source>
</evidence>
<dbReference type="Proteomes" id="UP000318801">
    <property type="component" value="Unassembled WGS sequence"/>
</dbReference>
<proteinExistence type="predicted"/>
<gene>
    <name evidence="4" type="ORF">FJU08_13120</name>
</gene>
<feature type="chain" id="PRO_5021310599" evidence="2">
    <location>
        <begin position="28"/>
        <end position="353"/>
    </location>
</feature>
<protein>
    <submittedName>
        <fullName evidence="4">MBL fold metallo-hydrolase</fullName>
    </submittedName>
</protein>
<reference evidence="4 5" key="1">
    <citation type="submission" date="2019-06" db="EMBL/GenBank/DDBJ databases">
        <authorList>
            <person name="Li M."/>
        </authorList>
    </citation>
    <scope>NUCLEOTIDE SEQUENCE [LARGE SCALE GENOMIC DNA]</scope>
    <source>
        <strain evidence="4 5">BGMRC2036</strain>
    </source>
</reference>
<name>A0A506U5W0_9HYPH</name>
<keyword evidence="5" id="KW-1185">Reference proteome</keyword>
<dbReference type="CDD" id="cd07719">
    <property type="entry name" value="arylsulfatase_AtsA-like_MBL-fold"/>
    <property type="match status" value="1"/>
</dbReference>
<comment type="caution">
    <text evidence="4">The sequence shown here is derived from an EMBL/GenBank/DDBJ whole genome shotgun (WGS) entry which is preliminary data.</text>
</comment>
<evidence type="ECO:0000256" key="2">
    <source>
        <dbReference type="SAM" id="SignalP"/>
    </source>
</evidence>
<dbReference type="Gene3D" id="3.60.15.10">
    <property type="entry name" value="Ribonuclease Z/Hydroxyacylglutathione hydrolase-like"/>
    <property type="match status" value="1"/>
</dbReference>
<dbReference type="PANTHER" id="PTHR46018">
    <property type="entry name" value="ZINC PHOSPHODIESTERASE ELAC PROTEIN 1"/>
    <property type="match status" value="1"/>
</dbReference>
<accession>A0A506U5W0</accession>
<evidence type="ECO:0000313" key="5">
    <source>
        <dbReference type="Proteomes" id="UP000318801"/>
    </source>
</evidence>
<dbReference type="GO" id="GO:0042781">
    <property type="term" value="F:3'-tRNA processing endoribonuclease activity"/>
    <property type="evidence" value="ECO:0007669"/>
    <property type="project" value="TreeGrafter"/>
</dbReference>
<feature type="signal peptide" evidence="2">
    <location>
        <begin position="1"/>
        <end position="27"/>
    </location>
</feature>
<sequence>MRDSFSNLCAASLVTAAMFTVSAPCQAAEADSAVARSHDARIILLGTGGGPVAQSGRSGISTLLIVNGTSYLVDAGLGTDRQLASAGFDVADLSAIFITHQHLDHTASIPSLIMTDWFAKANQDNPVPLVLYGPPATQLLLEDSLHMLATSERIFRAGIPMLKPDTGMFAAHDIDHDGLVYRDANITVTAAENTHFLNSSEGPAGRDISFSYRFDTPYGAIVFTGDTGKSDAVTALAKGAAVLVSEVRLPYIDASGKMLTVPSHMVEGGADAKAYRVHMEQEHLSPQDVGQMAHDAGVGLVILSHFAGGPDTTVSDDFTTGVASRFSGPVIAGQDLMEYDLFAQPDASAEKAN</sequence>
<keyword evidence="1 4" id="KW-0378">Hydrolase</keyword>
<dbReference type="InterPro" id="IPR036866">
    <property type="entry name" value="RibonucZ/Hydroxyglut_hydro"/>
</dbReference>
<dbReference type="PANTHER" id="PTHR46018:SF2">
    <property type="entry name" value="ZINC PHOSPHODIESTERASE ELAC PROTEIN 1"/>
    <property type="match status" value="1"/>
</dbReference>
<feature type="domain" description="Metallo-beta-lactamase" evidence="3">
    <location>
        <begin position="59"/>
        <end position="264"/>
    </location>
</feature>
<evidence type="ECO:0000256" key="1">
    <source>
        <dbReference type="ARBA" id="ARBA00022801"/>
    </source>
</evidence>
<dbReference type="InterPro" id="IPR001279">
    <property type="entry name" value="Metallo-B-lactamas"/>
</dbReference>
<organism evidence="4 5">
    <name type="scientific">Martelella alba</name>
    <dbReference type="NCBI Taxonomy" id="2590451"/>
    <lineage>
        <taxon>Bacteria</taxon>
        <taxon>Pseudomonadati</taxon>
        <taxon>Pseudomonadota</taxon>
        <taxon>Alphaproteobacteria</taxon>
        <taxon>Hyphomicrobiales</taxon>
        <taxon>Aurantimonadaceae</taxon>
        <taxon>Martelella</taxon>
    </lineage>
</organism>